<name>A0ABP6L8P2_9ACTN</name>
<proteinExistence type="predicted"/>
<dbReference type="InterPro" id="IPR029058">
    <property type="entry name" value="AB_hydrolase_fold"/>
</dbReference>
<dbReference type="InterPro" id="IPR000073">
    <property type="entry name" value="AB_hydrolase_1"/>
</dbReference>
<keyword evidence="4" id="KW-1185">Reference proteome</keyword>
<gene>
    <name evidence="3" type="ORF">GCM10010528_10940</name>
</gene>
<reference evidence="4" key="1">
    <citation type="journal article" date="2019" name="Int. J. Syst. Evol. Microbiol.">
        <title>The Global Catalogue of Microorganisms (GCM) 10K type strain sequencing project: providing services to taxonomists for standard genome sequencing and annotation.</title>
        <authorList>
            <consortium name="The Broad Institute Genomics Platform"/>
            <consortium name="The Broad Institute Genome Sequencing Center for Infectious Disease"/>
            <person name="Wu L."/>
            <person name="Ma J."/>
        </authorList>
    </citation>
    <scope>NUCLEOTIDE SEQUENCE [LARGE SCALE GENOMIC DNA]</scope>
    <source>
        <strain evidence="4">JCM 14234</strain>
    </source>
</reference>
<feature type="domain" description="AB hydrolase-1" evidence="2">
    <location>
        <begin position="42"/>
        <end position="298"/>
    </location>
</feature>
<comment type="caution">
    <text evidence="3">The sequence shown here is derived from an EMBL/GenBank/DDBJ whole genome shotgun (WGS) entry which is preliminary data.</text>
</comment>
<dbReference type="SUPFAM" id="SSF53474">
    <property type="entry name" value="alpha/beta-Hydrolases"/>
    <property type="match status" value="1"/>
</dbReference>
<sequence>MTIDVIHARPAPVTDQPRIRLRYRTIHGYRRAYRIAGSGPVVVLVHGIGDNSSTWEPIMRRLAAEYTVIAPDLLGHGFSDKPRADYSVAAFANGVRDLLCVLGHERVTIVGHSLGGGVAMQVCYQYPALVSRLVLVSAGGVTRDVSPALRLATLPGAGQALALLRLPGAVAGLDALARLLAAAPSLLGPAESLSPNRHLRDRSELIRILRDLSAPDARAAFGRTLRSVVDWRGQHVSMLDRSYLTSAIGVLIVWGTDDTVIPYRHAEIARTAMAGATLETFAGCGHFPFRDEPDRFARLVDGFIRSTSSSAFDRRAWRTTLLKGAGPGRTRTAADQPPQQPDRPTSGKSRRPRVVSLRAAHCDGAG</sequence>
<dbReference type="Gene3D" id="3.40.50.1820">
    <property type="entry name" value="alpha/beta hydrolase"/>
    <property type="match status" value="1"/>
</dbReference>
<dbReference type="InterPro" id="IPR050266">
    <property type="entry name" value="AB_hydrolase_sf"/>
</dbReference>
<protein>
    <submittedName>
        <fullName evidence="3">Alpha/beta hydrolase</fullName>
    </submittedName>
</protein>
<dbReference type="Proteomes" id="UP001501035">
    <property type="component" value="Unassembled WGS sequence"/>
</dbReference>
<dbReference type="Pfam" id="PF12697">
    <property type="entry name" value="Abhydrolase_6"/>
    <property type="match status" value="1"/>
</dbReference>
<keyword evidence="3" id="KW-0378">Hydrolase</keyword>
<feature type="region of interest" description="Disordered" evidence="1">
    <location>
        <begin position="323"/>
        <end position="354"/>
    </location>
</feature>
<evidence type="ECO:0000313" key="4">
    <source>
        <dbReference type="Proteomes" id="UP001501035"/>
    </source>
</evidence>
<evidence type="ECO:0000313" key="3">
    <source>
        <dbReference type="EMBL" id="GAA3031546.1"/>
    </source>
</evidence>
<dbReference type="RefSeq" id="WP_290712816.1">
    <property type="nucleotide sequence ID" value="NZ_BAAAVS010000019.1"/>
</dbReference>
<dbReference type="GO" id="GO:0016787">
    <property type="term" value="F:hydrolase activity"/>
    <property type="evidence" value="ECO:0007669"/>
    <property type="project" value="UniProtKB-KW"/>
</dbReference>
<evidence type="ECO:0000256" key="1">
    <source>
        <dbReference type="SAM" id="MobiDB-lite"/>
    </source>
</evidence>
<dbReference type="PRINTS" id="PR00111">
    <property type="entry name" value="ABHYDROLASE"/>
</dbReference>
<evidence type="ECO:0000259" key="2">
    <source>
        <dbReference type="Pfam" id="PF12697"/>
    </source>
</evidence>
<dbReference type="PANTHER" id="PTHR43798">
    <property type="entry name" value="MONOACYLGLYCEROL LIPASE"/>
    <property type="match status" value="1"/>
</dbReference>
<dbReference type="PANTHER" id="PTHR43798:SF33">
    <property type="entry name" value="HYDROLASE, PUTATIVE (AFU_ORTHOLOGUE AFUA_2G14860)-RELATED"/>
    <property type="match status" value="1"/>
</dbReference>
<dbReference type="EMBL" id="BAAAVS010000019">
    <property type="protein sequence ID" value="GAA3031546.1"/>
    <property type="molecule type" value="Genomic_DNA"/>
</dbReference>
<accession>A0ABP6L8P2</accession>
<organism evidence="3 4">
    <name type="scientific">Gordonia defluvii</name>
    <dbReference type="NCBI Taxonomy" id="283718"/>
    <lineage>
        <taxon>Bacteria</taxon>
        <taxon>Bacillati</taxon>
        <taxon>Actinomycetota</taxon>
        <taxon>Actinomycetes</taxon>
        <taxon>Mycobacteriales</taxon>
        <taxon>Gordoniaceae</taxon>
        <taxon>Gordonia</taxon>
    </lineage>
</organism>